<evidence type="ECO:0000256" key="1">
    <source>
        <dbReference type="SAM" id="MobiDB-lite"/>
    </source>
</evidence>
<feature type="compositionally biased region" description="Low complexity" evidence="1">
    <location>
        <begin position="108"/>
        <end position="124"/>
    </location>
</feature>
<comment type="caution">
    <text evidence="2">The sequence shown here is derived from an EMBL/GenBank/DDBJ whole genome shotgun (WGS) entry which is preliminary data.</text>
</comment>
<feature type="compositionally biased region" description="Basic and acidic residues" evidence="1">
    <location>
        <begin position="1"/>
        <end position="23"/>
    </location>
</feature>
<protein>
    <submittedName>
        <fullName evidence="2">Uncharacterized protein</fullName>
    </submittedName>
</protein>
<feature type="compositionally biased region" description="Polar residues" evidence="1">
    <location>
        <begin position="125"/>
        <end position="167"/>
    </location>
</feature>
<dbReference type="RefSeq" id="WP_152775204.1">
    <property type="nucleotide sequence ID" value="NZ_VJZC01000338.1"/>
</dbReference>
<feature type="region of interest" description="Disordered" evidence="1">
    <location>
        <begin position="108"/>
        <end position="167"/>
    </location>
</feature>
<accession>A0A5N8XQV6</accession>
<dbReference type="AlphaFoldDB" id="A0A5N8XQV6"/>
<proteinExistence type="predicted"/>
<gene>
    <name evidence="2" type="ORF">FNH08_33065</name>
</gene>
<name>A0A5N8XQV6_9ACTN</name>
<sequence>MLALQGEEHVNRRSPRARDREGKGLINVTETVKDLAGEPEKSLSRKVAYAVAEFLAPFMPGAGNSVGALPKAASKVGKLLKLLRKLVTKSETKGVKGADANVAAAVTPKGAPPAAASPGGKASGQPSEGLSRRTSNTGAFSTSRCPCRNAWSTRPPSGQASGSTASA</sequence>
<dbReference type="EMBL" id="VJZC01000338">
    <property type="protein sequence ID" value="MPY61802.1"/>
    <property type="molecule type" value="Genomic_DNA"/>
</dbReference>
<dbReference type="Proteomes" id="UP000400924">
    <property type="component" value="Unassembled WGS sequence"/>
</dbReference>
<evidence type="ECO:0000313" key="2">
    <source>
        <dbReference type="EMBL" id="MPY61802.1"/>
    </source>
</evidence>
<organism evidence="2 3">
    <name type="scientific">Streptomyces spongiae</name>
    <dbReference type="NCBI Taxonomy" id="565072"/>
    <lineage>
        <taxon>Bacteria</taxon>
        <taxon>Bacillati</taxon>
        <taxon>Actinomycetota</taxon>
        <taxon>Actinomycetes</taxon>
        <taxon>Kitasatosporales</taxon>
        <taxon>Streptomycetaceae</taxon>
        <taxon>Streptomyces</taxon>
    </lineage>
</organism>
<evidence type="ECO:0000313" key="3">
    <source>
        <dbReference type="Proteomes" id="UP000400924"/>
    </source>
</evidence>
<feature type="region of interest" description="Disordered" evidence="1">
    <location>
        <begin position="1"/>
        <end position="24"/>
    </location>
</feature>
<keyword evidence="3" id="KW-1185">Reference proteome</keyword>
<reference evidence="2 3" key="1">
    <citation type="submission" date="2019-07" db="EMBL/GenBank/DDBJ databases">
        <title>New species of Amycolatopsis and Streptomyces.</title>
        <authorList>
            <person name="Duangmal K."/>
            <person name="Teo W.F.A."/>
            <person name="Lipun K."/>
        </authorList>
    </citation>
    <scope>NUCLEOTIDE SEQUENCE [LARGE SCALE GENOMIC DNA]</scope>
    <source>
        <strain evidence="2 3">NBRC 106415</strain>
    </source>
</reference>